<gene>
    <name evidence="2" type="ORF">DIATSA_LOCUS13099</name>
</gene>
<reference evidence="2" key="1">
    <citation type="submission" date="2021-12" db="EMBL/GenBank/DDBJ databases">
        <authorList>
            <person name="King R."/>
        </authorList>
    </citation>
    <scope>NUCLEOTIDE SEQUENCE</scope>
</reference>
<evidence type="ECO:0000313" key="2">
    <source>
        <dbReference type="EMBL" id="CAG9795864.1"/>
    </source>
</evidence>
<evidence type="ECO:0000256" key="1">
    <source>
        <dbReference type="SAM" id="MobiDB-lite"/>
    </source>
</evidence>
<dbReference type="Proteomes" id="UP001153714">
    <property type="component" value="Chromosome 8"/>
</dbReference>
<proteinExistence type="predicted"/>
<name>A0A9N9WK28_9NEOP</name>
<evidence type="ECO:0000313" key="3">
    <source>
        <dbReference type="Proteomes" id="UP001153714"/>
    </source>
</evidence>
<organism evidence="2 3">
    <name type="scientific">Diatraea saccharalis</name>
    <name type="common">sugarcane borer</name>
    <dbReference type="NCBI Taxonomy" id="40085"/>
    <lineage>
        <taxon>Eukaryota</taxon>
        <taxon>Metazoa</taxon>
        <taxon>Ecdysozoa</taxon>
        <taxon>Arthropoda</taxon>
        <taxon>Hexapoda</taxon>
        <taxon>Insecta</taxon>
        <taxon>Pterygota</taxon>
        <taxon>Neoptera</taxon>
        <taxon>Endopterygota</taxon>
        <taxon>Lepidoptera</taxon>
        <taxon>Glossata</taxon>
        <taxon>Ditrysia</taxon>
        <taxon>Pyraloidea</taxon>
        <taxon>Crambidae</taxon>
        <taxon>Crambinae</taxon>
        <taxon>Diatraea</taxon>
    </lineage>
</organism>
<dbReference type="EMBL" id="OU893339">
    <property type="protein sequence ID" value="CAG9795864.1"/>
    <property type="molecule type" value="Genomic_DNA"/>
</dbReference>
<protein>
    <submittedName>
        <fullName evidence="2">Uncharacterized protein</fullName>
    </submittedName>
</protein>
<keyword evidence="3" id="KW-1185">Reference proteome</keyword>
<sequence length="143" mass="15930">MPSDYELFNQFKVQCNEQSIAASSGVSINPVSVCQKIYQPLRSMQPAHAAQLYPTSSYIASTSNMRTPQDYSLSINYTNYHNYTSSSITQSNTTTVRGIGQAIPAYWMPVSLKPNRRSVPRRPILSFGPDGEGEGRVSRPWGF</sequence>
<feature type="region of interest" description="Disordered" evidence="1">
    <location>
        <begin position="118"/>
        <end position="143"/>
    </location>
</feature>
<dbReference type="AlphaFoldDB" id="A0A9N9WK28"/>
<accession>A0A9N9WK28</accession>
<reference evidence="2" key="2">
    <citation type="submission" date="2022-10" db="EMBL/GenBank/DDBJ databases">
        <authorList>
            <consortium name="ENA_rothamsted_submissions"/>
            <consortium name="culmorum"/>
            <person name="King R."/>
        </authorList>
    </citation>
    <scope>NUCLEOTIDE SEQUENCE</scope>
</reference>